<feature type="binding site" evidence="11">
    <location>
        <position position="13"/>
    </location>
    <ligand>
        <name>Zn(2+)</name>
        <dbReference type="ChEBI" id="CHEBI:29105"/>
    </ligand>
</feature>
<proteinExistence type="predicted"/>
<feature type="compositionally biased region" description="Basic and acidic residues" evidence="12">
    <location>
        <begin position="151"/>
        <end position="169"/>
    </location>
</feature>
<dbReference type="InterPro" id="IPR013087">
    <property type="entry name" value="Znf_C2H2_type"/>
</dbReference>
<evidence type="ECO:0000256" key="12">
    <source>
        <dbReference type="SAM" id="MobiDB-lite"/>
    </source>
</evidence>
<dbReference type="SUPFAM" id="SSF57667">
    <property type="entry name" value="beta-beta-alpha zinc fingers"/>
    <property type="match status" value="3"/>
</dbReference>
<keyword evidence="9" id="KW-0539">Nucleus</keyword>
<dbReference type="Pfam" id="PF13912">
    <property type="entry name" value="zf-C2H2_6"/>
    <property type="match status" value="2"/>
</dbReference>
<dbReference type="Gene3D" id="3.30.160.60">
    <property type="entry name" value="Classic Zinc Finger"/>
    <property type="match status" value="4"/>
</dbReference>
<evidence type="ECO:0000313" key="16">
    <source>
        <dbReference type="RefSeq" id="XP_005185048.2"/>
    </source>
</evidence>
<evidence type="ECO:0000256" key="9">
    <source>
        <dbReference type="ARBA" id="ARBA00023242"/>
    </source>
</evidence>
<keyword evidence="5 11" id="KW-0862">Zinc</keyword>
<feature type="domain" description="C2H2-type" evidence="13">
    <location>
        <begin position="448"/>
        <end position="477"/>
    </location>
</feature>
<feature type="domain" description="C2H2-type" evidence="13">
    <location>
        <begin position="336"/>
        <end position="363"/>
    </location>
</feature>
<protein>
    <submittedName>
        <fullName evidence="16">Zinc finger protein 98</fullName>
    </submittedName>
</protein>
<evidence type="ECO:0000256" key="11">
    <source>
        <dbReference type="PROSITE-ProRule" id="PRU01263"/>
    </source>
</evidence>
<feature type="binding site" evidence="11">
    <location>
        <position position="63"/>
    </location>
    <ligand>
        <name>Zn(2+)</name>
        <dbReference type="ChEBI" id="CHEBI:29105"/>
    </ligand>
</feature>
<dbReference type="PANTHER" id="PTHR16515">
    <property type="entry name" value="PR DOMAIN ZINC FINGER PROTEIN"/>
    <property type="match status" value="1"/>
</dbReference>
<evidence type="ECO:0000256" key="8">
    <source>
        <dbReference type="ARBA" id="ARBA00023163"/>
    </source>
</evidence>
<evidence type="ECO:0000259" key="14">
    <source>
        <dbReference type="PROSITE" id="PS51915"/>
    </source>
</evidence>
<feature type="domain" description="ZAD" evidence="14">
    <location>
        <begin position="8"/>
        <end position="87"/>
    </location>
</feature>
<feature type="region of interest" description="Disordered" evidence="12">
    <location>
        <begin position="151"/>
        <end position="181"/>
    </location>
</feature>
<dbReference type="Pfam" id="PF07776">
    <property type="entry name" value="zf-AD"/>
    <property type="match status" value="1"/>
</dbReference>
<dbReference type="PROSITE" id="PS50157">
    <property type="entry name" value="ZINC_FINGER_C2H2_2"/>
    <property type="match status" value="5"/>
</dbReference>
<feature type="domain" description="C2H2-type" evidence="13">
    <location>
        <begin position="392"/>
        <end position="419"/>
    </location>
</feature>
<keyword evidence="6" id="KW-0805">Transcription regulation</keyword>
<accession>A0A9J7CUF2</accession>
<keyword evidence="2 11" id="KW-0479">Metal-binding</keyword>
<evidence type="ECO:0000256" key="2">
    <source>
        <dbReference type="ARBA" id="ARBA00022723"/>
    </source>
</evidence>
<dbReference type="Pfam" id="PF00096">
    <property type="entry name" value="zf-C2H2"/>
    <property type="match status" value="1"/>
</dbReference>
<sequence>MLCELTANCCRICLGKAKKLRSLYKPVDEEDEPPYEMLLKVTGIEVEQEDKHTMLPKTICKNCEMSLSMAFEFREKALQSHEILMSYVGEIKKPHQQDEEGEKNETLPQTSEIQNENVTIKNEEAVRTPSSPGNCEEETSTYVENVVIEDRTDARTSGDNLEMRNKEEIEANENNNEEPRTETIDYEENDFNQEEFCSNSENEGDNDHNYDDDDDEMEITSIISEHEIDVIQQSIEDEVLQNQELGHNTPKKKRKCSKLKESKTTIEIVKDNSLFDENETQPKLARKGKENESCGDREKVESIEIDLKPNGGDELNVMPLKTRRRGKSREDGSHAYICDICGNVFSKRGRMMEHRQRHDKRPKYSCELCDKKFHMRELLRKHMFSHSGGKPHKCEYCSRTFYYESVKKAHEAVHQGLKPYICDVCGKAFSYGHSLKKHKLIHAEVKLYRCEYCNKDFRLQHHMKQHELTKAHRREVQLAGGTIDYQETLTPNEEEEVFTIMVEEEVTDE</sequence>
<keyword evidence="4 10" id="KW-0863">Zinc-finger</keyword>
<gene>
    <name evidence="16" type="primary">LOC101890257</name>
</gene>
<evidence type="ECO:0000256" key="5">
    <source>
        <dbReference type="ARBA" id="ARBA00022833"/>
    </source>
</evidence>
<dbReference type="STRING" id="7370.A0A1I8MAF2"/>
<dbReference type="GeneID" id="101890257"/>
<dbReference type="VEuPathDB" id="VectorBase:MDOMA2_016804"/>
<dbReference type="SUPFAM" id="SSF57716">
    <property type="entry name" value="Glucocorticoid receptor-like (DNA-binding domain)"/>
    <property type="match status" value="1"/>
</dbReference>
<reference evidence="16" key="1">
    <citation type="submission" date="2025-08" db="UniProtKB">
        <authorList>
            <consortium name="RefSeq"/>
        </authorList>
    </citation>
    <scope>IDENTIFICATION</scope>
    <source>
        <strain evidence="16">Aabys</strain>
        <tissue evidence="16">Whole body</tissue>
    </source>
</reference>
<evidence type="ECO:0000256" key="1">
    <source>
        <dbReference type="ARBA" id="ARBA00004123"/>
    </source>
</evidence>
<evidence type="ECO:0000313" key="15">
    <source>
        <dbReference type="Proteomes" id="UP001652621"/>
    </source>
</evidence>
<keyword evidence="8" id="KW-0804">Transcription</keyword>
<dbReference type="SMART" id="SM00355">
    <property type="entry name" value="ZnF_C2H2"/>
    <property type="match status" value="5"/>
</dbReference>
<dbReference type="InterPro" id="IPR036236">
    <property type="entry name" value="Znf_C2H2_sf"/>
</dbReference>
<dbReference type="VEuPathDB" id="VectorBase:MDOA002877"/>
<dbReference type="Proteomes" id="UP001652621">
    <property type="component" value="Unplaced"/>
</dbReference>
<dbReference type="PANTHER" id="PTHR16515:SF49">
    <property type="entry name" value="GASTRULA ZINC FINGER PROTEIN XLCGF49.1-LIKE-RELATED"/>
    <property type="match status" value="1"/>
</dbReference>
<feature type="compositionally biased region" description="Polar residues" evidence="12">
    <location>
        <begin position="106"/>
        <end position="120"/>
    </location>
</feature>
<feature type="region of interest" description="Disordered" evidence="12">
    <location>
        <begin position="94"/>
        <end position="139"/>
    </location>
</feature>
<evidence type="ECO:0000256" key="7">
    <source>
        <dbReference type="ARBA" id="ARBA00023125"/>
    </source>
</evidence>
<dbReference type="SMART" id="SM00868">
    <property type="entry name" value="zf-AD"/>
    <property type="match status" value="1"/>
</dbReference>
<dbReference type="PROSITE" id="PS00028">
    <property type="entry name" value="ZINC_FINGER_C2H2_1"/>
    <property type="match status" value="5"/>
</dbReference>
<evidence type="ECO:0000259" key="13">
    <source>
        <dbReference type="PROSITE" id="PS50157"/>
    </source>
</evidence>
<evidence type="ECO:0000256" key="4">
    <source>
        <dbReference type="ARBA" id="ARBA00022771"/>
    </source>
</evidence>
<evidence type="ECO:0000256" key="10">
    <source>
        <dbReference type="PROSITE-ProRule" id="PRU00042"/>
    </source>
</evidence>
<feature type="domain" description="C2H2-type" evidence="13">
    <location>
        <begin position="420"/>
        <end position="447"/>
    </location>
</feature>
<feature type="binding site" evidence="11">
    <location>
        <position position="10"/>
    </location>
    <ligand>
        <name>Zn(2+)</name>
        <dbReference type="ChEBI" id="CHEBI:29105"/>
    </ligand>
</feature>
<keyword evidence="3" id="KW-0677">Repeat</keyword>
<dbReference type="RefSeq" id="XP_005185048.2">
    <property type="nucleotide sequence ID" value="XM_005184991.4"/>
</dbReference>
<dbReference type="OrthoDB" id="8922241at2759"/>
<organism evidence="15 16">
    <name type="scientific">Musca domestica</name>
    <name type="common">House fly</name>
    <dbReference type="NCBI Taxonomy" id="7370"/>
    <lineage>
        <taxon>Eukaryota</taxon>
        <taxon>Metazoa</taxon>
        <taxon>Ecdysozoa</taxon>
        <taxon>Arthropoda</taxon>
        <taxon>Hexapoda</taxon>
        <taxon>Insecta</taxon>
        <taxon>Pterygota</taxon>
        <taxon>Neoptera</taxon>
        <taxon>Endopterygota</taxon>
        <taxon>Diptera</taxon>
        <taxon>Brachycera</taxon>
        <taxon>Muscomorpha</taxon>
        <taxon>Muscoidea</taxon>
        <taxon>Muscidae</taxon>
        <taxon>Musca</taxon>
    </lineage>
</organism>
<dbReference type="InterPro" id="IPR012934">
    <property type="entry name" value="Znf_AD"/>
</dbReference>
<feature type="binding site" evidence="11">
    <location>
        <position position="60"/>
    </location>
    <ligand>
        <name>Zn(2+)</name>
        <dbReference type="ChEBI" id="CHEBI:29105"/>
    </ligand>
</feature>
<comment type="subcellular location">
    <subcellularLocation>
        <location evidence="1">Nucleus</location>
    </subcellularLocation>
</comment>
<dbReference type="eggNOG" id="KOG1721">
    <property type="taxonomic scope" value="Eukaryota"/>
</dbReference>
<dbReference type="PROSITE" id="PS51915">
    <property type="entry name" value="ZAD"/>
    <property type="match status" value="1"/>
</dbReference>
<keyword evidence="15" id="KW-1185">Reference proteome</keyword>
<feature type="domain" description="C2H2-type" evidence="13">
    <location>
        <begin position="364"/>
        <end position="391"/>
    </location>
</feature>
<dbReference type="InterPro" id="IPR050331">
    <property type="entry name" value="Zinc_finger"/>
</dbReference>
<evidence type="ECO:0000256" key="3">
    <source>
        <dbReference type="ARBA" id="ARBA00022737"/>
    </source>
</evidence>
<dbReference type="Gene3D" id="3.40.1800.20">
    <property type="match status" value="1"/>
</dbReference>
<keyword evidence="7" id="KW-0238">DNA-binding</keyword>
<evidence type="ECO:0000256" key="6">
    <source>
        <dbReference type="ARBA" id="ARBA00023015"/>
    </source>
</evidence>
<name>A0A9J7CUF2_MUSDO</name>